<keyword evidence="3" id="KW-0731">Sigma factor</keyword>
<dbReference type="GO" id="GO:0016987">
    <property type="term" value="F:sigma factor activity"/>
    <property type="evidence" value="ECO:0007669"/>
    <property type="project" value="UniProtKB-KW"/>
</dbReference>
<evidence type="ECO:0000313" key="8">
    <source>
        <dbReference type="Proteomes" id="UP000215509"/>
    </source>
</evidence>
<feature type="domain" description="RNA polymerase sigma factor 70 region 4 type 2" evidence="6">
    <location>
        <begin position="112"/>
        <end position="163"/>
    </location>
</feature>
<evidence type="ECO:0000256" key="3">
    <source>
        <dbReference type="ARBA" id="ARBA00023082"/>
    </source>
</evidence>
<dbReference type="GO" id="GO:0003677">
    <property type="term" value="F:DNA binding"/>
    <property type="evidence" value="ECO:0007669"/>
    <property type="project" value="InterPro"/>
</dbReference>
<keyword evidence="2" id="KW-0805">Transcription regulation</keyword>
<comment type="similarity">
    <text evidence="1">Belongs to the sigma-70 factor family. ECF subfamily.</text>
</comment>
<dbReference type="Gene3D" id="1.10.10.10">
    <property type="entry name" value="Winged helix-like DNA-binding domain superfamily/Winged helix DNA-binding domain"/>
    <property type="match status" value="1"/>
</dbReference>
<dbReference type="Proteomes" id="UP000215509">
    <property type="component" value="Unassembled WGS sequence"/>
</dbReference>
<proteinExistence type="inferred from homology"/>
<organism evidence="7 8">
    <name type="scientific">Paenibacillus rigui</name>
    <dbReference type="NCBI Taxonomy" id="554312"/>
    <lineage>
        <taxon>Bacteria</taxon>
        <taxon>Bacillati</taxon>
        <taxon>Bacillota</taxon>
        <taxon>Bacilli</taxon>
        <taxon>Bacillales</taxon>
        <taxon>Paenibacillaceae</taxon>
        <taxon>Paenibacillus</taxon>
    </lineage>
</organism>
<dbReference type="NCBIfam" id="TIGR02937">
    <property type="entry name" value="sigma70-ECF"/>
    <property type="match status" value="1"/>
</dbReference>
<evidence type="ECO:0000259" key="6">
    <source>
        <dbReference type="Pfam" id="PF08281"/>
    </source>
</evidence>
<evidence type="ECO:0000259" key="5">
    <source>
        <dbReference type="Pfam" id="PF04542"/>
    </source>
</evidence>
<evidence type="ECO:0000313" key="7">
    <source>
        <dbReference type="EMBL" id="OXM83300.1"/>
    </source>
</evidence>
<dbReference type="CDD" id="cd06171">
    <property type="entry name" value="Sigma70_r4"/>
    <property type="match status" value="1"/>
</dbReference>
<keyword evidence="4" id="KW-0804">Transcription</keyword>
<dbReference type="InterPro" id="IPR013324">
    <property type="entry name" value="RNA_pol_sigma_r3/r4-like"/>
</dbReference>
<sequence length="174" mass="20439">MEQPTTDFFRETFYIHYPTVRRKLIGLVRDEAAAEDLAQEVFLRLYRNPPEEPATMGAWLHRVLTRIAYDYLEKKGRERALQEKQTLNLLSIGDGGQQPSNEQLLMRQLDQEEVREWLEELPERDRKVLLLRYSGYSYAEIAEQLQVKPPLVGTLLHRATARLRRHAEAQAHLD</sequence>
<dbReference type="Pfam" id="PF08281">
    <property type="entry name" value="Sigma70_r4_2"/>
    <property type="match status" value="1"/>
</dbReference>
<dbReference type="SUPFAM" id="SSF88946">
    <property type="entry name" value="Sigma2 domain of RNA polymerase sigma factors"/>
    <property type="match status" value="1"/>
</dbReference>
<dbReference type="SUPFAM" id="SSF88659">
    <property type="entry name" value="Sigma3 and sigma4 domains of RNA polymerase sigma factors"/>
    <property type="match status" value="1"/>
</dbReference>
<dbReference type="AlphaFoldDB" id="A0A229UIU0"/>
<evidence type="ECO:0000256" key="2">
    <source>
        <dbReference type="ARBA" id="ARBA00023015"/>
    </source>
</evidence>
<dbReference type="InterPro" id="IPR039425">
    <property type="entry name" value="RNA_pol_sigma-70-like"/>
</dbReference>
<dbReference type="InterPro" id="IPR014284">
    <property type="entry name" value="RNA_pol_sigma-70_dom"/>
</dbReference>
<protein>
    <submittedName>
        <fullName evidence="7">RNA polymerase subunit sigma-24</fullName>
    </submittedName>
</protein>
<dbReference type="Pfam" id="PF04542">
    <property type="entry name" value="Sigma70_r2"/>
    <property type="match status" value="1"/>
</dbReference>
<name>A0A229UIU0_9BACL</name>
<gene>
    <name evidence="7" type="ORF">CF651_26605</name>
</gene>
<evidence type="ECO:0000256" key="1">
    <source>
        <dbReference type="ARBA" id="ARBA00010641"/>
    </source>
</evidence>
<feature type="domain" description="RNA polymerase sigma-70 region 2" evidence="5">
    <location>
        <begin position="16"/>
        <end position="77"/>
    </location>
</feature>
<dbReference type="InterPro" id="IPR013325">
    <property type="entry name" value="RNA_pol_sigma_r2"/>
</dbReference>
<dbReference type="OrthoDB" id="9789355at2"/>
<evidence type="ECO:0000256" key="4">
    <source>
        <dbReference type="ARBA" id="ARBA00023163"/>
    </source>
</evidence>
<accession>A0A229UIU0</accession>
<comment type="caution">
    <text evidence="7">The sequence shown here is derived from an EMBL/GenBank/DDBJ whole genome shotgun (WGS) entry which is preliminary data.</text>
</comment>
<dbReference type="Gene3D" id="1.10.1740.10">
    <property type="match status" value="1"/>
</dbReference>
<keyword evidence="8" id="KW-1185">Reference proteome</keyword>
<dbReference type="InterPro" id="IPR013249">
    <property type="entry name" value="RNA_pol_sigma70_r4_t2"/>
</dbReference>
<dbReference type="RefSeq" id="WP_094017892.1">
    <property type="nucleotide sequence ID" value="NZ_NMQW01000049.1"/>
</dbReference>
<dbReference type="InterPro" id="IPR036388">
    <property type="entry name" value="WH-like_DNA-bd_sf"/>
</dbReference>
<dbReference type="EMBL" id="NMQW01000049">
    <property type="protein sequence ID" value="OXM83300.1"/>
    <property type="molecule type" value="Genomic_DNA"/>
</dbReference>
<reference evidence="7 8" key="1">
    <citation type="submission" date="2017-07" db="EMBL/GenBank/DDBJ databases">
        <title>Genome sequencing and assembly of Paenibacillus rigui.</title>
        <authorList>
            <person name="Mayilraj S."/>
        </authorList>
    </citation>
    <scope>NUCLEOTIDE SEQUENCE [LARGE SCALE GENOMIC DNA]</scope>
    <source>
        <strain evidence="7 8">JCM 16352</strain>
    </source>
</reference>
<dbReference type="PANTHER" id="PTHR43133:SF60">
    <property type="entry name" value="RNA POLYMERASE SIGMA FACTOR SIGV"/>
    <property type="match status" value="1"/>
</dbReference>
<dbReference type="GO" id="GO:0006352">
    <property type="term" value="P:DNA-templated transcription initiation"/>
    <property type="evidence" value="ECO:0007669"/>
    <property type="project" value="InterPro"/>
</dbReference>
<dbReference type="PANTHER" id="PTHR43133">
    <property type="entry name" value="RNA POLYMERASE ECF-TYPE SIGMA FACTO"/>
    <property type="match status" value="1"/>
</dbReference>
<dbReference type="InterPro" id="IPR007627">
    <property type="entry name" value="RNA_pol_sigma70_r2"/>
</dbReference>